<feature type="compositionally biased region" description="Polar residues" evidence="1">
    <location>
        <begin position="61"/>
        <end position="76"/>
    </location>
</feature>
<evidence type="ECO:0000256" key="1">
    <source>
        <dbReference type="SAM" id="MobiDB-lite"/>
    </source>
</evidence>
<dbReference type="Proteomes" id="UP000008893">
    <property type="component" value="Segment"/>
</dbReference>
<dbReference type="GeneID" id="14013777"/>
<protein>
    <submittedName>
        <fullName evidence="2">Gp089</fullName>
    </submittedName>
</protein>
<feature type="compositionally biased region" description="Basic and acidic residues" evidence="1">
    <location>
        <begin position="90"/>
        <end position="105"/>
    </location>
</feature>
<reference evidence="2 3" key="1">
    <citation type="journal article" date="2011" name="Appl. Environ. Microbiol.">
        <title>Novel Virulent and Broad-Host-Range Erwinia amylovora Bacteriophages Reveal a High Degree of Mosaicism and a Relationship to Enterobacteriaceae Phages.</title>
        <authorList>
            <person name="Born Y."/>
            <person name="Fieseler L."/>
            <person name="Marazzi J."/>
            <person name="Lurz R."/>
            <person name="Duffy B."/>
            <person name="Loessner M.J."/>
        </authorList>
    </citation>
    <scope>NUCLEOTIDE SEQUENCE [LARGE SCALE GENOMIC DNA]</scope>
</reference>
<feature type="region of interest" description="Disordered" evidence="1">
    <location>
        <begin position="48"/>
        <end position="112"/>
    </location>
</feature>
<evidence type="ECO:0000313" key="3">
    <source>
        <dbReference type="Proteomes" id="UP000008893"/>
    </source>
</evidence>
<name>G0YQI1_9CAUD</name>
<organism evidence="2 3">
    <name type="scientific">Erwinia phage vB_EamP-S6</name>
    <dbReference type="NCBI Taxonomy" id="1051675"/>
    <lineage>
        <taxon>Viruses</taxon>
        <taxon>Duplodnaviria</taxon>
        <taxon>Heunggongvirae</taxon>
        <taxon>Uroviricota</taxon>
        <taxon>Caudoviricetes</taxon>
        <taxon>Schitoviridae</taxon>
        <taxon>Waedenswilvirus</taxon>
        <taxon>Waedenswilvirus S6</taxon>
    </lineage>
</organism>
<evidence type="ECO:0000313" key="2">
    <source>
        <dbReference type="EMBL" id="AEJ81608.1"/>
    </source>
</evidence>
<dbReference type="EMBL" id="HQ728266">
    <property type="protein sequence ID" value="AEJ81608.1"/>
    <property type="molecule type" value="Genomic_DNA"/>
</dbReference>
<sequence length="171" mass="18620">MKVQLWSIVLVALLVGLSLGSLGGYKHGKAVVYSKWNMAVAEDAKKAVGASESNRGKEQNHAIQSNEVSDNAQVSKEQYDADIAAAQSGADDRVRQSEARADKYRTMSQASAAEQKRLAEYAAKLDSTLSEGRQLAQELRATLAERDRTIQNLRNQIDADRKLTGEANGIN</sequence>
<keyword evidence="3" id="KW-1185">Reference proteome</keyword>
<accession>G0YQI1</accession>
<dbReference type="RefSeq" id="YP_007005825.1">
    <property type="nucleotide sequence ID" value="NC_019514.1"/>
</dbReference>
<dbReference type="KEGG" id="vg:14013777"/>
<dbReference type="OrthoDB" id="40038at10239"/>
<proteinExistence type="predicted"/>